<evidence type="ECO:0000256" key="2">
    <source>
        <dbReference type="ARBA" id="ARBA00011245"/>
    </source>
</evidence>
<reference evidence="18" key="1">
    <citation type="journal article" date="2019" name="Gigascience">
        <title>De novo genome assembly of the endangered Acer yangbiense, a plant species with extremely small populations endemic to Yunnan Province, China.</title>
        <authorList>
            <person name="Yang J."/>
            <person name="Wariss H.M."/>
            <person name="Tao L."/>
            <person name="Zhang R."/>
            <person name="Yun Q."/>
            <person name="Hollingsworth P."/>
            <person name="Dao Z."/>
            <person name="Luo G."/>
            <person name="Guo H."/>
            <person name="Ma Y."/>
            <person name="Sun W."/>
        </authorList>
    </citation>
    <scope>NUCLEOTIDE SEQUENCE [LARGE SCALE GENOMIC DNA]</scope>
    <source>
        <strain evidence="18">cv. Malutang</strain>
    </source>
</reference>
<comment type="catalytic activity">
    <reaction evidence="12">
        <text>1D-myo-inositol 3,4,6-trisphosphate + ATP = 1D-myo-inositol 1,3,4,6-tetrakisphosphate + ADP + H(+)</text>
        <dbReference type="Rhea" id="RHEA:70287"/>
        <dbReference type="ChEBI" id="CHEBI:15378"/>
        <dbReference type="ChEBI" id="CHEBI:30616"/>
        <dbReference type="ChEBI" id="CHEBI:57660"/>
        <dbReference type="ChEBI" id="CHEBI:189099"/>
        <dbReference type="ChEBI" id="CHEBI:456216"/>
    </reaction>
    <physiologicalReaction direction="left-to-right" evidence="12">
        <dbReference type="Rhea" id="RHEA:70288"/>
    </physiologicalReaction>
</comment>
<feature type="binding site" evidence="14">
    <location>
        <position position="20"/>
    </location>
    <ligand>
        <name>1D-myo-inositol 1,3,4-trisphosphate</name>
        <dbReference type="ChEBI" id="CHEBI:58414"/>
    </ligand>
</feature>
<evidence type="ECO:0000259" key="16">
    <source>
        <dbReference type="PROSITE" id="PS50975"/>
    </source>
</evidence>
<feature type="binding site" evidence="15">
    <location>
        <position position="292"/>
    </location>
    <ligand>
        <name>Mg(2+)</name>
        <dbReference type="ChEBI" id="CHEBI:18420"/>
        <label>1</label>
    </ligand>
</feature>
<evidence type="ECO:0000256" key="12">
    <source>
        <dbReference type="ARBA" id="ARBA00051721"/>
    </source>
</evidence>
<feature type="binding site" evidence="14">
    <location>
        <position position="203"/>
    </location>
    <ligand>
        <name>ATP</name>
        <dbReference type="ChEBI" id="CHEBI:30616"/>
    </ligand>
</feature>
<feature type="binding site" evidence="15">
    <location>
        <position position="294"/>
    </location>
    <ligand>
        <name>Mg(2+)</name>
        <dbReference type="ChEBI" id="CHEBI:18420"/>
        <label>2</label>
    </ligand>
</feature>
<dbReference type="InterPro" id="IPR011761">
    <property type="entry name" value="ATP-grasp"/>
</dbReference>
<evidence type="ECO:0000256" key="13">
    <source>
        <dbReference type="PIRNR" id="PIRNR038186"/>
    </source>
</evidence>
<dbReference type="GO" id="GO:0005737">
    <property type="term" value="C:cytoplasm"/>
    <property type="evidence" value="ECO:0007669"/>
    <property type="project" value="TreeGrafter"/>
</dbReference>
<evidence type="ECO:0000256" key="7">
    <source>
        <dbReference type="ARBA" id="ARBA00022840"/>
    </source>
</evidence>
<dbReference type="Proteomes" id="UP000323000">
    <property type="component" value="Chromosome 2"/>
</dbReference>
<gene>
    <name evidence="17" type="ORF">EZV62_004021</name>
</gene>
<feature type="domain" description="ATP-grasp" evidence="16">
    <location>
        <begin position="107"/>
        <end position="319"/>
    </location>
</feature>
<evidence type="ECO:0000256" key="15">
    <source>
        <dbReference type="PIRSR" id="PIRSR038186-2"/>
    </source>
</evidence>
<feature type="binding site" evidence="14">
    <location>
        <position position="298"/>
    </location>
    <ligand>
        <name>1D-myo-inositol 1,3,4-trisphosphate</name>
        <dbReference type="ChEBI" id="CHEBI:58414"/>
    </ligand>
</feature>
<evidence type="ECO:0000256" key="4">
    <source>
        <dbReference type="ARBA" id="ARBA00022723"/>
    </source>
</evidence>
<evidence type="ECO:0000256" key="5">
    <source>
        <dbReference type="ARBA" id="ARBA00022741"/>
    </source>
</evidence>
<dbReference type="InterPro" id="IPR040464">
    <property type="entry name" value="InsP(3)kin_ATP-grasp"/>
</dbReference>
<dbReference type="GO" id="GO:0005524">
    <property type="term" value="F:ATP binding"/>
    <property type="evidence" value="ECO:0007669"/>
    <property type="project" value="UniProtKB-UniRule"/>
</dbReference>
<comment type="function">
    <text evidence="13">Kinase that can phosphorylate various inositol polyphosphate such as Ins(3,4,5,6)P4 or Ins(1,3,4)P3.</text>
</comment>
<feature type="binding site" evidence="14">
    <location>
        <position position="61"/>
    </location>
    <ligand>
        <name>1D-myo-inositol 1,3,4-trisphosphate</name>
        <dbReference type="ChEBI" id="CHEBI:58414"/>
    </ligand>
</feature>
<comment type="catalytic activity">
    <reaction evidence="10">
        <text>1D-myo-inositol 1,3,4-trisphosphate + ATP = 1D-myo-inositol 1,3,4,5-tetrakisphosphate + ADP + H(+)</text>
        <dbReference type="Rhea" id="RHEA:13253"/>
        <dbReference type="ChEBI" id="CHEBI:15378"/>
        <dbReference type="ChEBI" id="CHEBI:30616"/>
        <dbReference type="ChEBI" id="CHEBI:57895"/>
        <dbReference type="ChEBI" id="CHEBI:58414"/>
        <dbReference type="ChEBI" id="CHEBI:456216"/>
        <dbReference type="EC" id="2.7.1.159"/>
    </reaction>
    <physiologicalReaction direction="left-to-right" evidence="10">
        <dbReference type="Rhea" id="RHEA:13254"/>
    </physiologicalReaction>
</comment>
<comment type="subunit">
    <text evidence="2 13">Monomer.</text>
</comment>
<keyword evidence="8 13" id="KW-0460">Magnesium</keyword>
<evidence type="ECO:0000256" key="11">
    <source>
        <dbReference type="ARBA" id="ARBA00051366"/>
    </source>
</evidence>
<keyword evidence="18" id="KW-1185">Reference proteome</keyword>
<dbReference type="InterPro" id="IPR008656">
    <property type="entry name" value="Inositol_tetrakis-P_1-kinase"/>
</dbReference>
<dbReference type="PANTHER" id="PTHR14217">
    <property type="entry name" value="INOSITOL-TETRAKISPHOSPHATE 1-KINASE"/>
    <property type="match status" value="1"/>
</dbReference>
<evidence type="ECO:0000256" key="9">
    <source>
        <dbReference type="ARBA" id="ARBA00033645"/>
    </source>
</evidence>
<keyword evidence="5 13" id="KW-0547">Nucleotide-binding</keyword>
<dbReference type="OrthoDB" id="25308at2759"/>
<dbReference type="GO" id="GO:0052725">
    <property type="term" value="F:inositol-1,3,4-trisphosphate 6-kinase activity"/>
    <property type="evidence" value="ECO:0007669"/>
    <property type="project" value="InterPro"/>
</dbReference>
<feature type="binding site" evidence="14">
    <location>
        <begin position="177"/>
        <end position="188"/>
    </location>
    <ligand>
        <name>ATP</name>
        <dbReference type="ChEBI" id="CHEBI:30616"/>
    </ligand>
</feature>
<evidence type="ECO:0000313" key="18">
    <source>
        <dbReference type="Proteomes" id="UP000323000"/>
    </source>
</evidence>
<feature type="binding site" evidence="14">
    <location>
        <position position="294"/>
    </location>
    <ligand>
        <name>1D-myo-inositol 1,3,4-trisphosphate</name>
        <dbReference type="ChEBI" id="CHEBI:58414"/>
    </ligand>
</feature>
<evidence type="ECO:0000256" key="8">
    <source>
        <dbReference type="ARBA" id="ARBA00022842"/>
    </source>
</evidence>
<dbReference type="GO" id="GO:0047325">
    <property type="term" value="F:inositol-3,4,5,6-tetrakisphosphate 1-kinase activity"/>
    <property type="evidence" value="ECO:0007669"/>
    <property type="project" value="UniProtKB-EC"/>
</dbReference>
<comment type="catalytic activity">
    <reaction evidence="11">
        <text>1D-myo-inositol 1,3,4-trisphosphate + ATP = 1D-myo-inositol 1,3,4,6-tetrakisphosphate + ADP + H(+)</text>
        <dbReference type="Rhea" id="RHEA:20940"/>
        <dbReference type="ChEBI" id="CHEBI:15378"/>
        <dbReference type="ChEBI" id="CHEBI:30616"/>
        <dbReference type="ChEBI" id="CHEBI:57660"/>
        <dbReference type="ChEBI" id="CHEBI:58414"/>
        <dbReference type="ChEBI" id="CHEBI:456216"/>
        <dbReference type="EC" id="2.7.1.159"/>
    </reaction>
    <physiologicalReaction direction="left-to-right" evidence="11">
        <dbReference type="Rhea" id="RHEA:20941"/>
    </physiologicalReaction>
</comment>
<protein>
    <recommendedName>
        <fullName evidence="13">Inositol-tetrakisphosphate 1-kinase</fullName>
        <ecNumber evidence="13">2.7.1.134</ecNumber>
    </recommendedName>
</protein>
<evidence type="ECO:0000256" key="3">
    <source>
        <dbReference type="ARBA" id="ARBA00022679"/>
    </source>
</evidence>
<dbReference type="PIRSF" id="PIRSF038186">
    <property type="entry name" value="ITPK"/>
    <property type="match status" value="1"/>
</dbReference>
<organism evidence="17 18">
    <name type="scientific">Acer yangbiense</name>
    <dbReference type="NCBI Taxonomy" id="1000413"/>
    <lineage>
        <taxon>Eukaryota</taxon>
        <taxon>Viridiplantae</taxon>
        <taxon>Streptophyta</taxon>
        <taxon>Embryophyta</taxon>
        <taxon>Tracheophyta</taxon>
        <taxon>Spermatophyta</taxon>
        <taxon>Magnoliopsida</taxon>
        <taxon>eudicotyledons</taxon>
        <taxon>Gunneridae</taxon>
        <taxon>Pentapetalae</taxon>
        <taxon>rosids</taxon>
        <taxon>malvids</taxon>
        <taxon>Sapindales</taxon>
        <taxon>Sapindaceae</taxon>
        <taxon>Hippocastanoideae</taxon>
        <taxon>Acereae</taxon>
        <taxon>Acer</taxon>
    </lineage>
</organism>
<evidence type="ECO:0000256" key="14">
    <source>
        <dbReference type="PIRSR" id="PIRSR038186-1"/>
    </source>
</evidence>
<dbReference type="EMBL" id="VAHF01000002">
    <property type="protein sequence ID" value="TXG69086.1"/>
    <property type="molecule type" value="Genomic_DNA"/>
</dbReference>
<dbReference type="GO" id="GO:0032957">
    <property type="term" value="P:inositol trisphosphate metabolic process"/>
    <property type="evidence" value="ECO:0007669"/>
    <property type="project" value="InterPro"/>
</dbReference>
<proteinExistence type="inferred from homology"/>
<feature type="binding site" evidence="14">
    <location>
        <position position="156"/>
    </location>
    <ligand>
        <name>1D-myo-inositol 1,3,4-trisphosphate</name>
        <dbReference type="ChEBI" id="CHEBI:58414"/>
    </ligand>
</feature>
<dbReference type="EC" id="2.7.1.134" evidence="13"/>
<feature type="binding site" evidence="15">
    <location>
        <position position="277"/>
    </location>
    <ligand>
        <name>Mg(2+)</name>
        <dbReference type="ChEBI" id="CHEBI:18420"/>
        <label>1</label>
    </ligand>
</feature>
<keyword evidence="6 13" id="KW-0418">Kinase</keyword>
<accession>A0A5C7IKU7</accession>
<evidence type="ECO:0000256" key="6">
    <source>
        <dbReference type="ARBA" id="ARBA00022777"/>
    </source>
</evidence>
<dbReference type="Gene3D" id="3.40.50.11370">
    <property type="match status" value="1"/>
</dbReference>
<comment type="catalytic activity">
    <reaction evidence="9">
        <text>1D-myo-inositol 3,4,5,6-tetrakisphosphate + ATP = 1D-myo-inositol 1,3,4,5,6-pentakisphosphate + ADP + H(+)</text>
        <dbReference type="Rhea" id="RHEA:12452"/>
        <dbReference type="ChEBI" id="CHEBI:15378"/>
        <dbReference type="ChEBI" id="CHEBI:30616"/>
        <dbReference type="ChEBI" id="CHEBI:57539"/>
        <dbReference type="ChEBI" id="CHEBI:57733"/>
        <dbReference type="ChEBI" id="CHEBI:456216"/>
        <dbReference type="EC" id="2.7.1.134"/>
    </reaction>
    <physiologicalReaction direction="left-to-right" evidence="9">
        <dbReference type="Rhea" id="RHEA:12453"/>
    </physiologicalReaction>
    <physiologicalReaction direction="right-to-left" evidence="9">
        <dbReference type="Rhea" id="RHEA:12454"/>
    </physiologicalReaction>
</comment>
<comment type="similarity">
    <text evidence="1 13">Belongs to the ITPK1 family.</text>
</comment>
<dbReference type="AlphaFoldDB" id="A0A5C7IKU7"/>
<dbReference type="SUPFAM" id="SSF56059">
    <property type="entry name" value="Glutathione synthetase ATP-binding domain-like"/>
    <property type="match status" value="1"/>
</dbReference>
<sequence>MSDQSKTKRYRIGYALSPKKIKTFILPSLLTHASQRGVDLVPIDPEKPLIEQGPYDCVVHKLYDPDWTHQLQQFSAQNPNVPVIDSPEPISKIHDRVSMLEVVTRLNADLEDDKVEAPKQILVSDSETLWNAMETMELGFPVIAKPLEANGSANSHQLCLVFDEEGLRSLPTPTVLQGFVNHGGVVFKVYVVGSHATCVKRKSLPDFTEETIKMKSLKGCLSFSQISNMNSSDYNENDDGFGGELDLERVEMPSESFVSKVAEAMRKELGLNLINFDMIRDAKDGNRYLVIDINYFPGYAKMPSFESVLTDFLLSVVEK</sequence>
<dbReference type="PROSITE" id="PS50975">
    <property type="entry name" value="ATP_GRASP"/>
    <property type="match status" value="1"/>
</dbReference>
<keyword evidence="7 13" id="KW-0067">ATP-binding</keyword>
<feature type="binding site" evidence="14">
    <location>
        <position position="145"/>
    </location>
    <ligand>
        <name>ATP</name>
        <dbReference type="ChEBI" id="CHEBI:30616"/>
    </ligand>
</feature>
<feature type="binding site" evidence="15">
    <location>
        <position position="292"/>
    </location>
    <ligand>
        <name>Mg(2+)</name>
        <dbReference type="ChEBI" id="CHEBI:18420"/>
        <label>2</label>
    </ligand>
</feature>
<keyword evidence="3 13" id="KW-0808">Transferase</keyword>
<comment type="cofactor">
    <cofactor evidence="13 15">
        <name>Mg(2+)</name>
        <dbReference type="ChEBI" id="CHEBI:18420"/>
    </cofactor>
    <text evidence="13 15">Binds 2 magnesium ions per subunit.</text>
</comment>
<dbReference type="Pfam" id="PF17927">
    <property type="entry name" value="Ins134_P3_kin_N"/>
    <property type="match status" value="1"/>
</dbReference>
<feature type="binding site" evidence="14">
    <location>
        <position position="96"/>
    </location>
    <ligand>
        <name>ATP</name>
        <dbReference type="ChEBI" id="CHEBI:30616"/>
    </ligand>
</feature>
<dbReference type="PANTHER" id="PTHR14217:SF40">
    <property type="entry name" value="INOSITOL-TETRAKISPHOSPHATE 1-KINASE 2"/>
    <property type="match status" value="1"/>
</dbReference>
<name>A0A5C7IKU7_9ROSI</name>
<evidence type="ECO:0000256" key="10">
    <source>
        <dbReference type="ARBA" id="ARBA00051312"/>
    </source>
</evidence>
<dbReference type="InterPro" id="IPR041429">
    <property type="entry name" value="ITPK1_N"/>
</dbReference>
<keyword evidence="4 13" id="KW-0479">Metal-binding</keyword>
<dbReference type="GO" id="GO:0052726">
    <property type="term" value="F:inositol-1,3,4-trisphosphate 5-kinase activity"/>
    <property type="evidence" value="ECO:0007669"/>
    <property type="project" value="InterPro"/>
</dbReference>
<dbReference type="Pfam" id="PF05770">
    <property type="entry name" value="Ins134_P3_kin"/>
    <property type="match status" value="1"/>
</dbReference>
<feature type="binding site" evidence="14">
    <location>
        <position position="188"/>
    </location>
    <ligand>
        <name>1D-myo-inositol 1,3,4-trisphosphate</name>
        <dbReference type="ChEBI" id="CHEBI:58414"/>
    </ligand>
</feature>
<dbReference type="Gene3D" id="3.30.1490.220">
    <property type="match status" value="1"/>
</dbReference>
<dbReference type="GO" id="GO:0000287">
    <property type="term" value="F:magnesium ion binding"/>
    <property type="evidence" value="ECO:0007669"/>
    <property type="project" value="InterPro"/>
</dbReference>
<dbReference type="Gene3D" id="3.30.470.20">
    <property type="entry name" value="ATP-grasp fold, B domain"/>
    <property type="match status" value="1"/>
</dbReference>
<dbReference type="GO" id="GO:0052835">
    <property type="term" value="F:inositol-3,4,6-trisphosphate 1-kinase activity"/>
    <property type="evidence" value="ECO:0007669"/>
    <property type="project" value="RHEA"/>
</dbReference>
<comment type="caution">
    <text evidence="17">The sequence shown here is derived from an EMBL/GenBank/DDBJ whole genome shotgun (WGS) entry which is preliminary data.</text>
</comment>
<evidence type="ECO:0000256" key="1">
    <source>
        <dbReference type="ARBA" id="ARBA00009601"/>
    </source>
</evidence>
<dbReference type="FunFam" id="3.30.1490.220:FF:000002">
    <property type="entry name" value="Inositol-tetrakisphosphate 1-kinase"/>
    <property type="match status" value="1"/>
</dbReference>
<evidence type="ECO:0000313" key="17">
    <source>
        <dbReference type="EMBL" id="TXG69086.1"/>
    </source>
</evidence>